<gene>
    <name evidence="2" type="ORF">RF11_12817</name>
</gene>
<comment type="caution">
    <text evidence="2">The sequence shown here is derived from an EMBL/GenBank/DDBJ whole genome shotgun (WGS) entry which is preliminary data.</text>
</comment>
<name>A0A0C2I832_THEKT</name>
<evidence type="ECO:0000313" key="3">
    <source>
        <dbReference type="Proteomes" id="UP000031668"/>
    </source>
</evidence>
<reference evidence="2 3" key="1">
    <citation type="journal article" date="2014" name="Genome Biol. Evol.">
        <title>The genome of the myxosporean Thelohanellus kitauei shows adaptations to nutrient acquisition within its fish host.</title>
        <authorList>
            <person name="Yang Y."/>
            <person name="Xiong J."/>
            <person name="Zhou Z."/>
            <person name="Huo F."/>
            <person name="Miao W."/>
            <person name="Ran C."/>
            <person name="Liu Y."/>
            <person name="Zhang J."/>
            <person name="Feng J."/>
            <person name="Wang M."/>
            <person name="Wang M."/>
            <person name="Wang L."/>
            <person name="Yao B."/>
        </authorList>
    </citation>
    <scope>NUCLEOTIDE SEQUENCE [LARGE SCALE GENOMIC DNA]</scope>
    <source>
        <strain evidence="2">Wuqing</strain>
    </source>
</reference>
<dbReference type="EMBL" id="JWZT01005339">
    <property type="protein sequence ID" value="KII61403.1"/>
    <property type="molecule type" value="Genomic_DNA"/>
</dbReference>
<feature type="compositionally biased region" description="Basic and acidic residues" evidence="1">
    <location>
        <begin position="1"/>
        <end position="13"/>
    </location>
</feature>
<feature type="compositionally biased region" description="Basic and acidic residues" evidence="1">
    <location>
        <begin position="130"/>
        <end position="170"/>
    </location>
</feature>
<accession>A0A0C2I832</accession>
<feature type="region of interest" description="Disordered" evidence="1">
    <location>
        <begin position="1"/>
        <end position="74"/>
    </location>
</feature>
<dbReference type="AlphaFoldDB" id="A0A0C2I832"/>
<keyword evidence="3" id="KW-1185">Reference proteome</keyword>
<dbReference type="Proteomes" id="UP000031668">
    <property type="component" value="Unassembled WGS sequence"/>
</dbReference>
<feature type="compositionally biased region" description="Basic and acidic residues" evidence="1">
    <location>
        <begin position="47"/>
        <end position="59"/>
    </location>
</feature>
<organism evidence="2 3">
    <name type="scientific">Thelohanellus kitauei</name>
    <name type="common">Myxosporean</name>
    <dbReference type="NCBI Taxonomy" id="669202"/>
    <lineage>
        <taxon>Eukaryota</taxon>
        <taxon>Metazoa</taxon>
        <taxon>Cnidaria</taxon>
        <taxon>Myxozoa</taxon>
        <taxon>Myxosporea</taxon>
        <taxon>Bivalvulida</taxon>
        <taxon>Platysporina</taxon>
        <taxon>Myxobolidae</taxon>
        <taxon>Thelohanellus</taxon>
    </lineage>
</organism>
<feature type="region of interest" description="Disordered" evidence="1">
    <location>
        <begin position="115"/>
        <end position="184"/>
    </location>
</feature>
<protein>
    <submittedName>
        <fullName evidence="2">Uncharacterized protein</fullName>
    </submittedName>
</protein>
<evidence type="ECO:0000256" key="1">
    <source>
        <dbReference type="SAM" id="MobiDB-lite"/>
    </source>
</evidence>
<evidence type="ECO:0000313" key="2">
    <source>
        <dbReference type="EMBL" id="KII61403.1"/>
    </source>
</evidence>
<sequence>MKKDLSDNKEANSRKNSVSDVDLASRSRGEWGSPRKSVITNNKSIQRVHESQRRLENKTETTSQHKKIIDKTSDQINVDRGGVKFDRSQSVVVSSSEGVFGKSFDEILNISGVFDDLPNSDDQKSSNTKNESKESKKSTEKEQRKEEITDEPNKKQYDDSKGADKGDQHRKPPGPSSDSKKSESFKKQEALYQVFLRLVLILINDVENFSKIKHRPEFLNQREFSKILKDLIAVKNGKKAYQGLQILM</sequence>
<proteinExistence type="predicted"/>